<keyword evidence="4" id="KW-1185">Reference proteome</keyword>
<reference evidence="3" key="1">
    <citation type="journal article" date="2020" name="Stud. Mycol.">
        <title>101 Dothideomycetes genomes: a test case for predicting lifestyles and emergence of pathogens.</title>
        <authorList>
            <person name="Haridas S."/>
            <person name="Albert R."/>
            <person name="Binder M."/>
            <person name="Bloem J."/>
            <person name="Labutti K."/>
            <person name="Salamov A."/>
            <person name="Andreopoulos B."/>
            <person name="Baker S."/>
            <person name="Barry K."/>
            <person name="Bills G."/>
            <person name="Bluhm B."/>
            <person name="Cannon C."/>
            <person name="Castanera R."/>
            <person name="Culley D."/>
            <person name="Daum C."/>
            <person name="Ezra D."/>
            <person name="Gonzalez J."/>
            <person name="Henrissat B."/>
            <person name="Kuo A."/>
            <person name="Liang C."/>
            <person name="Lipzen A."/>
            <person name="Lutzoni F."/>
            <person name="Magnuson J."/>
            <person name="Mondo S."/>
            <person name="Nolan M."/>
            <person name="Ohm R."/>
            <person name="Pangilinan J."/>
            <person name="Park H.-J."/>
            <person name="Ramirez L."/>
            <person name="Alfaro M."/>
            <person name="Sun H."/>
            <person name="Tritt A."/>
            <person name="Yoshinaga Y."/>
            <person name="Zwiers L.-H."/>
            <person name="Turgeon B."/>
            <person name="Goodwin S."/>
            <person name="Spatafora J."/>
            <person name="Crous P."/>
            <person name="Grigoriev I."/>
        </authorList>
    </citation>
    <scope>NUCLEOTIDE SEQUENCE</scope>
    <source>
        <strain evidence="3">CBS 473.64</strain>
    </source>
</reference>
<protein>
    <submittedName>
        <fullName evidence="3">Uncharacterized protein</fullName>
    </submittedName>
</protein>
<proteinExistence type="predicted"/>
<sequence>KDILCFLNSLFYALLITITTHYCPVILPFFHLAMVRLIVIAFLIQLFAGVSCLLEFIYPAAYLDGDVSGELIYTKGHSIHIEWRGVEENNATSVVLYQLNMTDQEHPVIGDQEQVTQGTSPSVKAFDWLVGTRKDLSVSSLFCFSIFKENNTESDTDSQYFTIKDIQDDRNSTSSTAMPSPSAAPDKFPTGAIIGIAVGALVLLLLGLGAGFLLSERRKKGANIPTEAPPYHPHVDYQYVNGNYHGPNPNEAAPKPPAQMGELENSYVSYHGQQAKQVVGRGASPVRYEL</sequence>
<evidence type="ECO:0000256" key="1">
    <source>
        <dbReference type="SAM" id="MobiDB-lite"/>
    </source>
</evidence>
<dbReference type="EMBL" id="MU006794">
    <property type="protein sequence ID" value="KAF2637153.1"/>
    <property type="molecule type" value="Genomic_DNA"/>
</dbReference>
<feature type="transmembrane region" description="Helical" evidence="2">
    <location>
        <begin position="192"/>
        <end position="214"/>
    </location>
</feature>
<feature type="region of interest" description="Disordered" evidence="1">
    <location>
        <begin position="241"/>
        <end position="260"/>
    </location>
</feature>
<accession>A0A6A6RRY5</accession>
<keyword evidence="2" id="KW-0812">Transmembrane</keyword>
<dbReference type="OrthoDB" id="5390143at2759"/>
<dbReference type="AlphaFoldDB" id="A0A6A6RRY5"/>
<evidence type="ECO:0000313" key="4">
    <source>
        <dbReference type="Proteomes" id="UP000799753"/>
    </source>
</evidence>
<organism evidence="3 4">
    <name type="scientific">Massarina eburnea CBS 473.64</name>
    <dbReference type="NCBI Taxonomy" id="1395130"/>
    <lineage>
        <taxon>Eukaryota</taxon>
        <taxon>Fungi</taxon>
        <taxon>Dikarya</taxon>
        <taxon>Ascomycota</taxon>
        <taxon>Pezizomycotina</taxon>
        <taxon>Dothideomycetes</taxon>
        <taxon>Pleosporomycetidae</taxon>
        <taxon>Pleosporales</taxon>
        <taxon>Massarineae</taxon>
        <taxon>Massarinaceae</taxon>
        <taxon>Massarina</taxon>
    </lineage>
</organism>
<keyword evidence="2" id="KW-0472">Membrane</keyword>
<evidence type="ECO:0000313" key="3">
    <source>
        <dbReference type="EMBL" id="KAF2637153.1"/>
    </source>
</evidence>
<feature type="non-terminal residue" evidence="3">
    <location>
        <position position="1"/>
    </location>
</feature>
<gene>
    <name evidence="3" type="ORF">P280DRAFT_530833</name>
</gene>
<dbReference type="Proteomes" id="UP000799753">
    <property type="component" value="Unassembled WGS sequence"/>
</dbReference>
<evidence type="ECO:0000256" key="2">
    <source>
        <dbReference type="SAM" id="Phobius"/>
    </source>
</evidence>
<name>A0A6A6RRY5_9PLEO</name>
<keyword evidence="2" id="KW-1133">Transmembrane helix</keyword>
<feature type="transmembrane region" description="Helical" evidence="2">
    <location>
        <begin position="6"/>
        <end position="30"/>
    </location>
</feature>
<feature type="transmembrane region" description="Helical" evidence="2">
    <location>
        <begin position="37"/>
        <end position="58"/>
    </location>
</feature>